<dbReference type="AlphaFoldDB" id="A0A383C6S6"/>
<gene>
    <name evidence="1" type="ORF">METZ01_LOCUS480748</name>
</gene>
<organism evidence="1">
    <name type="scientific">marine metagenome</name>
    <dbReference type="NCBI Taxonomy" id="408172"/>
    <lineage>
        <taxon>unclassified sequences</taxon>
        <taxon>metagenomes</taxon>
        <taxon>ecological metagenomes</taxon>
    </lineage>
</organism>
<name>A0A383C6S6_9ZZZZ</name>
<protein>
    <submittedName>
        <fullName evidence="1">Uncharacterized protein</fullName>
    </submittedName>
</protein>
<accession>A0A383C6S6</accession>
<evidence type="ECO:0000313" key="1">
    <source>
        <dbReference type="EMBL" id="SVE27894.1"/>
    </source>
</evidence>
<dbReference type="EMBL" id="UINC01206318">
    <property type="protein sequence ID" value="SVE27894.1"/>
    <property type="molecule type" value="Genomic_DNA"/>
</dbReference>
<sequence>MKTTKLIGLLIEDFPQVKDYIDTVDEYYQLFLS</sequence>
<proteinExistence type="predicted"/>
<reference evidence="1" key="1">
    <citation type="submission" date="2018-05" db="EMBL/GenBank/DDBJ databases">
        <authorList>
            <person name="Lanie J.A."/>
            <person name="Ng W.-L."/>
            <person name="Kazmierczak K.M."/>
            <person name="Andrzejewski T.M."/>
            <person name="Davidsen T.M."/>
            <person name="Wayne K.J."/>
            <person name="Tettelin H."/>
            <person name="Glass J.I."/>
            <person name="Rusch D."/>
            <person name="Podicherti R."/>
            <person name="Tsui H.-C.T."/>
            <person name="Winkler M.E."/>
        </authorList>
    </citation>
    <scope>NUCLEOTIDE SEQUENCE</scope>
</reference>